<dbReference type="AlphaFoldDB" id="A0A202BAT7"/>
<gene>
    <name evidence="1" type="ORF">CBW21_08260</name>
</gene>
<dbReference type="RefSeq" id="WP_087697679.1">
    <property type="nucleotide sequence ID" value="NZ_NHOO01000006.1"/>
</dbReference>
<accession>A0A202BAT7</accession>
<evidence type="ECO:0000313" key="2">
    <source>
        <dbReference type="Proteomes" id="UP000196342"/>
    </source>
</evidence>
<organism evidence="1 2">
    <name type="scientific">Chromobacterium violaceum</name>
    <dbReference type="NCBI Taxonomy" id="536"/>
    <lineage>
        <taxon>Bacteria</taxon>
        <taxon>Pseudomonadati</taxon>
        <taxon>Pseudomonadota</taxon>
        <taxon>Betaproteobacteria</taxon>
        <taxon>Neisseriales</taxon>
        <taxon>Chromobacteriaceae</taxon>
        <taxon>Chromobacterium</taxon>
    </lineage>
</organism>
<keyword evidence="2" id="KW-1185">Reference proteome</keyword>
<evidence type="ECO:0000313" key="1">
    <source>
        <dbReference type="EMBL" id="OVE48549.1"/>
    </source>
</evidence>
<comment type="caution">
    <text evidence="1">The sequence shown here is derived from an EMBL/GenBank/DDBJ whole genome shotgun (WGS) entry which is preliminary data.</text>
</comment>
<name>A0A202BAT7_CHRVL</name>
<protein>
    <recommendedName>
        <fullName evidence="3">Calcineurin-like phosphoesterase domain-containing protein</fullName>
    </recommendedName>
</protein>
<proteinExistence type="predicted"/>
<dbReference type="Proteomes" id="UP000196342">
    <property type="component" value="Unassembled WGS sequence"/>
</dbReference>
<dbReference type="EMBL" id="NHOO01000006">
    <property type="protein sequence ID" value="OVE48549.1"/>
    <property type="molecule type" value="Genomic_DNA"/>
</dbReference>
<sequence length="417" mass="46403">MPTKVATADFLAVWVELGNAPAVAARLGLTERGVYDRLKRLREQGHDLHVAGTAAAVSGRPARPTSAPAATPDPEVKALRAQLAAMKDSTLDAEYVKRKIVGLSTSVVDVPAWLLPRKSRGGREIGVPTLMASDWHWAEVVDPRQINGVNEYNLSIAHDRARRMIEKTIQLLRGEFSGASYPGIVFVLGGDMVSGDIHEELQATNELEIMPTVVDLIGVLAWCIRTLADEFGQVFVPCVTGNHGRNTKKIRAKGRNFTSFDWLTYVMLAKLFEGDDRVSFLIPDGPDAYWRVYSTRYMLTHGDEFRGGDGMIGALGPIVRGDHRKRSRSGQIDMSYDVLLVGHFHQLIQLQRLIVNGSLKGYDEFAWRCGFPYERARQALWITHPEHGITFSMPVNVDQPDQAAPISREWVSWPKHA</sequence>
<reference evidence="1 2" key="1">
    <citation type="submission" date="2017-05" db="EMBL/GenBank/DDBJ databases">
        <title>Chromobacterium violaceum GHPS1 isolated from Hydrocarbon polluted soil in French Guiana display an awesome secondary metabolite arsenal and a battery of drug and heavy-metal-resistance and detoxification of xenobiotics proteins.</title>
        <authorList>
            <person name="Belbahri L."/>
        </authorList>
    </citation>
    <scope>NUCLEOTIDE SEQUENCE [LARGE SCALE GENOMIC DNA]</scope>
    <source>
        <strain evidence="1 2">GHPS1</strain>
    </source>
</reference>
<evidence type="ECO:0008006" key="3">
    <source>
        <dbReference type="Google" id="ProtNLM"/>
    </source>
</evidence>